<feature type="transmembrane region" description="Helical" evidence="7">
    <location>
        <begin position="476"/>
        <end position="499"/>
    </location>
</feature>
<feature type="transmembrane region" description="Helical" evidence="7">
    <location>
        <begin position="178"/>
        <end position="200"/>
    </location>
</feature>
<comment type="subunit">
    <text evidence="7">Forms a complex with DabA.</text>
</comment>
<comment type="similarity">
    <text evidence="7">Belongs to the inorganic carbon transporter (TC 9.A.2) DabB family.</text>
</comment>
<dbReference type="HAMAP" id="MF_00862">
    <property type="entry name" value="DabB"/>
    <property type="match status" value="1"/>
</dbReference>
<feature type="domain" description="NADH-Ubiquinone oxidoreductase (complex I) chain 5 N-terminal" evidence="10">
    <location>
        <begin position="87"/>
        <end position="124"/>
    </location>
</feature>
<comment type="function">
    <text evidence="7">Part of an energy-coupled inorganic carbon pump.</text>
</comment>
<dbReference type="InterPro" id="IPR001750">
    <property type="entry name" value="ND/Mrp_TM"/>
</dbReference>
<protein>
    <recommendedName>
        <fullName evidence="7">Probable inorganic carbon transporter subunit DabB</fullName>
    </recommendedName>
</protein>
<dbReference type="RefSeq" id="WP_045443397.1">
    <property type="nucleotide sequence ID" value="NZ_BBIO01000003.1"/>
</dbReference>
<sequence length="545" mass="55819">MPVLPSLDGPAAASLLALLPVLAPLLLLLAGFAAFAGPGLRPRLQVRAAEGAALLSLFAVLGAAGLAAFGAGDGLLPPALAPLDGLFMADAVSLVMLLVVSSIGWAVLRFSASYLDGEARQGAFTGWLCLTLASVLFFVQAGTLSGLVLSWIAASLFLQKLLLFYPERLPARRAARKHALMARLSDGALIGAALLLYMAYGTQEIGALSAAARADFAGGGGAAVILAAGLLALAALFKSAQFPAHGWLTEVMDTPTPVSALLHAGVVNAGGFLLIRFADVMLLAPGVLAALVLIGGFTALFGSLVMLTQPAVKTSLAWSTIAQMGFMIFQCGLALFPLALLHIAAHSFYKAHAFLSSGSAVENVAAIKKPGSIAVPNGKAVGRAFLIALVIFAATGALFGFETKSPQAIALGAILIFGVAYLLAQGLADAAPRLLTQRTALYSLAATAGYFTLQAGAEWLTAGTLPATPAPGPLEWALIALAVLSFALTAFAQATFPLWSAHPAAAGLRVHLANGLYANALFDRLLGSWRMNEQVNAGPPAPKKG</sequence>
<dbReference type="InterPro" id="IPR003945">
    <property type="entry name" value="NU5C-like"/>
</dbReference>
<dbReference type="GO" id="GO:0012505">
    <property type="term" value="C:endomembrane system"/>
    <property type="evidence" value="ECO:0007669"/>
    <property type="project" value="UniProtKB-SubCell"/>
</dbReference>
<evidence type="ECO:0000313" key="12">
    <source>
        <dbReference type="Proteomes" id="UP000028702"/>
    </source>
</evidence>
<keyword evidence="5 7" id="KW-1133">Transmembrane helix</keyword>
<dbReference type="STRING" id="1333998.M2A_0849"/>
<feature type="transmembrane region" description="Helical" evidence="7">
    <location>
        <begin position="328"/>
        <end position="349"/>
    </location>
</feature>
<dbReference type="InterPro" id="IPR046396">
    <property type="entry name" value="Transporter_DabB"/>
</dbReference>
<evidence type="ECO:0000256" key="7">
    <source>
        <dbReference type="HAMAP-Rule" id="MF_00862"/>
    </source>
</evidence>
<feature type="transmembrane region" description="Helical" evidence="7">
    <location>
        <begin position="12"/>
        <end position="36"/>
    </location>
</feature>
<evidence type="ECO:0000256" key="1">
    <source>
        <dbReference type="ARBA" id="ARBA00004127"/>
    </source>
</evidence>
<reference evidence="11 12" key="1">
    <citation type="submission" date="2014-07" db="EMBL/GenBank/DDBJ databases">
        <title>Tepidicaulis marinum gen. nov., sp. nov., a novel marine bacterium denitrifying nitrate to nitrous oxide strictly under microaerobic conditions.</title>
        <authorList>
            <person name="Takeuchi M."/>
            <person name="Yamagishi T."/>
            <person name="Kamagata Y."/>
            <person name="Oshima K."/>
            <person name="Hattori M."/>
            <person name="Katayama T."/>
            <person name="Hanada S."/>
            <person name="Tamaki H."/>
            <person name="Marumo K."/>
            <person name="Maeda H."/>
            <person name="Nedachi M."/>
            <person name="Iwasaki W."/>
            <person name="Suwa Y."/>
            <person name="Sakata S."/>
        </authorList>
    </citation>
    <scope>NUCLEOTIDE SEQUENCE [LARGE SCALE GENOMIC DNA]</scope>
    <source>
        <strain evidence="11 12">MA2</strain>
    </source>
</reference>
<keyword evidence="11" id="KW-0830">Ubiquinone</keyword>
<feature type="transmembrane region" description="Helical" evidence="7">
    <location>
        <begin position="148"/>
        <end position="166"/>
    </location>
</feature>
<feature type="transmembrane region" description="Helical" evidence="7">
    <location>
        <begin position="408"/>
        <end position="428"/>
    </location>
</feature>
<dbReference type="GO" id="GO:0003954">
    <property type="term" value="F:NADH dehydrogenase activity"/>
    <property type="evidence" value="ECO:0007669"/>
    <property type="project" value="TreeGrafter"/>
</dbReference>
<comment type="caution">
    <text evidence="11">The sequence shown here is derived from an EMBL/GenBank/DDBJ whole genome shotgun (WGS) entry which is preliminary data.</text>
</comment>
<evidence type="ECO:0000256" key="3">
    <source>
        <dbReference type="ARBA" id="ARBA00022475"/>
    </source>
</evidence>
<dbReference type="GO" id="GO:0042773">
    <property type="term" value="P:ATP synthesis coupled electron transport"/>
    <property type="evidence" value="ECO:0007669"/>
    <property type="project" value="InterPro"/>
</dbReference>
<evidence type="ECO:0000259" key="9">
    <source>
        <dbReference type="Pfam" id="PF00361"/>
    </source>
</evidence>
<dbReference type="eggNOG" id="COG1009">
    <property type="taxonomic scope" value="Bacteria"/>
</dbReference>
<feature type="transmembrane region" description="Helical" evidence="7">
    <location>
        <begin position="380"/>
        <end position="401"/>
    </location>
</feature>
<name>A0A081B8I2_9HYPH</name>
<proteinExistence type="inferred from homology"/>
<evidence type="ECO:0000256" key="6">
    <source>
        <dbReference type="ARBA" id="ARBA00023136"/>
    </source>
</evidence>
<feature type="transmembrane region" description="Helical" evidence="7">
    <location>
        <begin position="124"/>
        <end position="142"/>
    </location>
</feature>
<feature type="transmembrane region" description="Helical" evidence="7">
    <location>
        <begin position="48"/>
        <end position="71"/>
    </location>
</feature>
<dbReference type="PRINTS" id="PR01434">
    <property type="entry name" value="NADHDHGNASE5"/>
</dbReference>
<gene>
    <name evidence="7" type="primary">dabB</name>
    <name evidence="11" type="ORF">M2A_0849</name>
</gene>
<dbReference type="Proteomes" id="UP000028702">
    <property type="component" value="Unassembled WGS sequence"/>
</dbReference>
<dbReference type="Pfam" id="PF00662">
    <property type="entry name" value="Proton_antipo_N"/>
    <property type="match status" value="1"/>
</dbReference>
<dbReference type="Pfam" id="PF00361">
    <property type="entry name" value="Proton_antipo_M"/>
    <property type="match status" value="1"/>
</dbReference>
<dbReference type="GO" id="GO:0005886">
    <property type="term" value="C:plasma membrane"/>
    <property type="evidence" value="ECO:0007669"/>
    <property type="project" value="UniProtKB-SubCell"/>
</dbReference>
<evidence type="ECO:0000256" key="5">
    <source>
        <dbReference type="ARBA" id="ARBA00022989"/>
    </source>
</evidence>
<feature type="domain" description="NADH:quinone oxidoreductase/Mrp antiporter transmembrane" evidence="9">
    <location>
        <begin position="142"/>
        <end position="363"/>
    </location>
</feature>
<evidence type="ECO:0000313" key="11">
    <source>
        <dbReference type="EMBL" id="GAK44350.1"/>
    </source>
</evidence>
<accession>A0A081B8I2</accession>
<evidence type="ECO:0000259" key="10">
    <source>
        <dbReference type="Pfam" id="PF00662"/>
    </source>
</evidence>
<comment type="subcellular location">
    <subcellularLocation>
        <location evidence="7">Cell membrane</location>
        <topology evidence="7">Multi-pass membrane protein</topology>
    </subcellularLocation>
    <subcellularLocation>
        <location evidence="1">Endomembrane system</location>
        <topology evidence="1">Multi-pass membrane protein</topology>
    </subcellularLocation>
    <subcellularLocation>
        <location evidence="8">Membrane</location>
        <topology evidence="8">Multi-pass membrane protein</topology>
    </subcellularLocation>
</comment>
<dbReference type="GO" id="GO:0015990">
    <property type="term" value="P:electron transport coupled proton transport"/>
    <property type="evidence" value="ECO:0007669"/>
    <property type="project" value="TreeGrafter"/>
</dbReference>
<evidence type="ECO:0000256" key="4">
    <source>
        <dbReference type="ARBA" id="ARBA00022692"/>
    </source>
</evidence>
<evidence type="ECO:0000256" key="8">
    <source>
        <dbReference type="RuleBase" id="RU000320"/>
    </source>
</evidence>
<keyword evidence="3 7" id="KW-1003">Cell membrane</keyword>
<organism evidence="11 12">
    <name type="scientific">Tepidicaulis marinus</name>
    <dbReference type="NCBI Taxonomy" id="1333998"/>
    <lineage>
        <taxon>Bacteria</taxon>
        <taxon>Pseudomonadati</taxon>
        <taxon>Pseudomonadota</taxon>
        <taxon>Alphaproteobacteria</taxon>
        <taxon>Hyphomicrobiales</taxon>
        <taxon>Parvibaculaceae</taxon>
        <taxon>Tepidicaulis</taxon>
    </lineage>
</organism>
<dbReference type="InterPro" id="IPR001516">
    <property type="entry name" value="Proton_antipo_N"/>
</dbReference>
<feature type="transmembrane region" description="Helical" evidence="7">
    <location>
        <begin position="91"/>
        <end position="112"/>
    </location>
</feature>
<feature type="transmembrane region" description="Helical" evidence="7">
    <location>
        <begin position="220"/>
        <end position="237"/>
    </location>
</feature>
<dbReference type="GO" id="GO:0008137">
    <property type="term" value="F:NADH dehydrogenase (ubiquinone) activity"/>
    <property type="evidence" value="ECO:0007669"/>
    <property type="project" value="InterPro"/>
</dbReference>
<dbReference type="PANTHER" id="PTHR42829">
    <property type="entry name" value="NADH-UBIQUINONE OXIDOREDUCTASE CHAIN 5"/>
    <property type="match status" value="1"/>
</dbReference>
<keyword evidence="12" id="KW-1185">Reference proteome</keyword>
<evidence type="ECO:0000256" key="2">
    <source>
        <dbReference type="ARBA" id="ARBA00022448"/>
    </source>
</evidence>
<keyword evidence="6 7" id="KW-0472">Membrane</keyword>
<dbReference type="EMBL" id="BBIO01000003">
    <property type="protein sequence ID" value="GAK44350.1"/>
    <property type="molecule type" value="Genomic_DNA"/>
</dbReference>
<keyword evidence="2 7" id="KW-0813">Transport</keyword>
<dbReference type="PANTHER" id="PTHR42829:SF1">
    <property type="entry name" value="INORGANIC CARBON TRANSPORTER SUBUNIT DABB-RELATED"/>
    <property type="match status" value="1"/>
</dbReference>
<feature type="transmembrane region" description="Helical" evidence="7">
    <location>
        <begin position="283"/>
        <end position="307"/>
    </location>
</feature>
<keyword evidence="4 7" id="KW-0812">Transmembrane</keyword>
<dbReference type="AlphaFoldDB" id="A0A081B8I2"/>